<feature type="chain" id="PRO_5011728062" description="DUF4189 domain-containing protein" evidence="1">
    <location>
        <begin position="26"/>
        <end position="125"/>
    </location>
</feature>
<dbReference type="AlphaFoldDB" id="A0A1I5CN30"/>
<gene>
    <name evidence="3" type="ORF">SAMN04487859_110128</name>
</gene>
<proteinExistence type="predicted"/>
<dbReference type="Proteomes" id="UP000198599">
    <property type="component" value="Unassembled WGS sequence"/>
</dbReference>
<sequence length="125" mass="13363">MRQNFSKPLFFIGIMASLFTTANHAAACQYGQCWNAVAVGPNWAAGYVTDRATAPEAYDRAKRSCGESCDVVEVFDGGCGSLATSREGTAYFGLGSARRIAAKDAMNRCGILNKSCVTRITTCSR</sequence>
<reference evidence="4" key="1">
    <citation type="submission" date="2016-10" db="EMBL/GenBank/DDBJ databases">
        <authorList>
            <person name="Varghese N."/>
            <person name="Submissions S."/>
        </authorList>
    </citation>
    <scope>NUCLEOTIDE SEQUENCE [LARGE SCALE GENOMIC DNA]</scope>
    <source>
        <strain evidence="4">DSM 28463</strain>
    </source>
</reference>
<evidence type="ECO:0000313" key="3">
    <source>
        <dbReference type="EMBL" id="SFN88420.1"/>
    </source>
</evidence>
<protein>
    <recommendedName>
        <fullName evidence="2">DUF4189 domain-containing protein</fullName>
    </recommendedName>
</protein>
<dbReference type="OrthoDB" id="7870937at2"/>
<evidence type="ECO:0000259" key="2">
    <source>
        <dbReference type="Pfam" id="PF13827"/>
    </source>
</evidence>
<dbReference type="Pfam" id="PF13827">
    <property type="entry name" value="DUF4189"/>
    <property type="match status" value="1"/>
</dbReference>
<keyword evidence="1" id="KW-0732">Signal</keyword>
<dbReference type="EMBL" id="FOVP01000010">
    <property type="protein sequence ID" value="SFN88420.1"/>
    <property type="molecule type" value="Genomic_DNA"/>
</dbReference>
<feature type="signal peptide" evidence="1">
    <location>
        <begin position="1"/>
        <end position="25"/>
    </location>
</feature>
<evidence type="ECO:0000313" key="4">
    <source>
        <dbReference type="Proteomes" id="UP000198599"/>
    </source>
</evidence>
<name>A0A1I5CN30_9RHOB</name>
<feature type="domain" description="DUF4189" evidence="2">
    <location>
        <begin position="34"/>
        <end position="123"/>
    </location>
</feature>
<organism evidence="3 4">
    <name type="scientific">Roseovarius lutimaris</name>
    <dbReference type="NCBI Taxonomy" id="1005928"/>
    <lineage>
        <taxon>Bacteria</taxon>
        <taxon>Pseudomonadati</taxon>
        <taxon>Pseudomonadota</taxon>
        <taxon>Alphaproteobacteria</taxon>
        <taxon>Rhodobacterales</taxon>
        <taxon>Roseobacteraceae</taxon>
        <taxon>Roseovarius</taxon>
    </lineage>
</organism>
<accession>A0A1I5CN30</accession>
<evidence type="ECO:0000256" key="1">
    <source>
        <dbReference type="SAM" id="SignalP"/>
    </source>
</evidence>
<dbReference type="STRING" id="1005928.SAMN04487859_110128"/>
<dbReference type="RefSeq" id="WP_092838180.1">
    <property type="nucleotide sequence ID" value="NZ_FOVP01000010.1"/>
</dbReference>
<dbReference type="InterPro" id="IPR025240">
    <property type="entry name" value="DUF4189"/>
</dbReference>
<keyword evidence="4" id="KW-1185">Reference proteome</keyword>